<comment type="similarity">
    <text evidence="1">Belongs to the glycosyl hydrolase 3 family.</text>
</comment>
<dbReference type="InterPro" id="IPR017853">
    <property type="entry name" value="GH"/>
</dbReference>
<dbReference type="InterPro" id="IPR050288">
    <property type="entry name" value="Cellulose_deg_GH3"/>
</dbReference>
<dbReference type="InterPro" id="IPR001764">
    <property type="entry name" value="Glyco_hydro_3_N"/>
</dbReference>
<evidence type="ECO:0000256" key="1">
    <source>
        <dbReference type="ARBA" id="ARBA00005336"/>
    </source>
</evidence>
<dbReference type="Pfam" id="PF14310">
    <property type="entry name" value="Fn3-like"/>
    <property type="match status" value="1"/>
</dbReference>
<accession>A0A9X2VSD3</accession>
<evidence type="ECO:0000256" key="2">
    <source>
        <dbReference type="ARBA" id="ARBA00022801"/>
    </source>
</evidence>
<dbReference type="RefSeq" id="WP_259627483.1">
    <property type="nucleotide sequence ID" value="NZ_JANYMP010000021.1"/>
</dbReference>
<gene>
    <name evidence="4" type="ORF">NZH93_34540</name>
</gene>
<dbReference type="Pfam" id="PF01915">
    <property type="entry name" value="Glyco_hydro_3_C"/>
    <property type="match status" value="1"/>
</dbReference>
<dbReference type="InterPro" id="IPR026891">
    <property type="entry name" value="Fn3-like"/>
</dbReference>
<dbReference type="Proteomes" id="UP001141259">
    <property type="component" value="Unassembled WGS sequence"/>
</dbReference>
<evidence type="ECO:0000313" key="5">
    <source>
        <dbReference type="Proteomes" id="UP001141259"/>
    </source>
</evidence>
<dbReference type="InterPro" id="IPR036881">
    <property type="entry name" value="Glyco_hydro_3_C_sf"/>
</dbReference>
<dbReference type="InterPro" id="IPR002772">
    <property type="entry name" value="Glyco_hydro_3_C"/>
</dbReference>
<keyword evidence="5" id="KW-1185">Reference proteome</keyword>
<dbReference type="PANTHER" id="PTHR42715">
    <property type="entry name" value="BETA-GLUCOSIDASE"/>
    <property type="match status" value="1"/>
</dbReference>
<dbReference type="SUPFAM" id="SSF51445">
    <property type="entry name" value="(Trans)glycosidases"/>
    <property type="match status" value="1"/>
</dbReference>
<dbReference type="InterPro" id="IPR013783">
    <property type="entry name" value="Ig-like_fold"/>
</dbReference>
<dbReference type="GO" id="GO:0005975">
    <property type="term" value="P:carbohydrate metabolic process"/>
    <property type="evidence" value="ECO:0007669"/>
    <property type="project" value="InterPro"/>
</dbReference>
<dbReference type="InterPro" id="IPR036962">
    <property type="entry name" value="Glyco_hydro_3_N_sf"/>
</dbReference>
<dbReference type="PANTHER" id="PTHR42715:SF10">
    <property type="entry name" value="BETA-GLUCOSIDASE"/>
    <property type="match status" value="1"/>
</dbReference>
<proteinExistence type="inferred from homology"/>
<name>A0A9X2VSD3_9PSEU</name>
<dbReference type="GO" id="GO:0004553">
    <property type="term" value="F:hydrolase activity, hydrolyzing O-glycosyl compounds"/>
    <property type="evidence" value="ECO:0007669"/>
    <property type="project" value="InterPro"/>
</dbReference>
<dbReference type="SUPFAM" id="SSF52279">
    <property type="entry name" value="Beta-D-glucan exohydrolase, C-terminal domain"/>
    <property type="match status" value="1"/>
</dbReference>
<organism evidence="4 5">
    <name type="scientific">Umezawaea endophytica</name>
    <dbReference type="NCBI Taxonomy" id="1654476"/>
    <lineage>
        <taxon>Bacteria</taxon>
        <taxon>Bacillati</taxon>
        <taxon>Actinomycetota</taxon>
        <taxon>Actinomycetes</taxon>
        <taxon>Pseudonocardiales</taxon>
        <taxon>Pseudonocardiaceae</taxon>
        <taxon>Umezawaea</taxon>
    </lineage>
</organism>
<keyword evidence="2 4" id="KW-0378">Hydrolase</keyword>
<dbReference type="SMART" id="SM01217">
    <property type="entry name" value="Fn3_like"/>
    <property type="match status" value="1"/>
</dbReference>
<protein>
    <submittedName>
        <fullName evidence="4">Glycoside hydrolase family 3 C-terminal domain-containing protein</fullName>
    </submittedName>
</protein>
<sequence length="805" mass="85804">MTTTQRPGTDLDVLLARLTLAEKIRLLSGGGTFRGQAEESIGLRAIVFSDGPVGVRGERWDERDTALTLPSPTAMAATWDVDVVSGLGRLLAAEARRKGVDVLLAPNLNLHRSPLGGRHFECFSEDPLLTSRIGAAYVRGVQSGGVAATPKHYVANESETERLTLDARVDEATLREVYLAPFEAAVRAGAWVVMSAYNGVNGTSMSDSPLLDEPLRGEWGFDGVVVSDWGAVRSVESTTDLAMPGPHELRAEPLEEAVRRGRVRESEIDDRLRRILLLAQRVGALSPAASIPPPRITPDEARGRLRRAVAAGSVLLRNSSSLLPLDPAALTRVAVLGPNAVDARVQGGGSAGVFPAAVVSPVDGIRSALAGRAEVVHRAGAVLHTRPTPLKPEHTSDPVTGEPGVLVRYLDADGEVIHAEHRLSGRILDPSIDVEADSVEVSALLRPPSSGDWRFAVVGLGRVLLEVDGHVLVDELVVPESDDPTYVHVAPSFREAVRPVREGREVLVRARRWLTPGEGNAVALAADPPRVDEDAELAAAVALARTSDVAVVVVGTTDEIESEGFDRTTLALPGRQDELVRAVAAVNPRTVVVVNAGGPVELPWRHEVAAVLVTWFPGQEAGDGLADVLFGAAEPGGRLPTTWAARTADVPVLDTTPVDGVLPYTEGPLIGYRAWAVHPVAPAYWFGHGLGYTTWTYEGLSARDNVDAGSGFDVRVRVRNTGTREGREVVQVYQAEGEDRRLVGYTTVHAAPGEAVWVRVPIEAEALRRWSVPDRAWRRASGTITLLAGPSAGDLPLAGKLNTAP</sequence>
<dbReference type="Gene3D" id="2.60.120.260">
    <property type="entry name" value="Galactose-binding domain-like"/>
    <property type="match status" value="1"/>
</dbReference>
<evidence type="ECO:0000259" key="3">
    <source>
        <dbReference type="SMART" id="SM01217"/>
    </source>
</evidence>
<dbReference type="PRINTS" id="PR00133">
    <property type="entry name" value="GLHYDRLASE3"/>
</dbReference>
<reference evidence="4" key="1">
    <citation type="submission" date="2022-08" db="EMBL/GenBank/DDBJ databases">
        <authorList>
            <person name="Tistechok S."/>
            <person name="Samborskyy M."/>
            <person name="Roman I."/>
        </authorList>
    </citation>
    <scope>NUCLEOTIDE SEQUENCE</scope>
    <source>
        <strain evidence="4">DSM 103496</strain>
    </source>
</reference>
<comment type="caution">
    <text evidence="4">The sequence shown here is derived from an EMBL/GenBank/DDBJ whole genome shotgun (WGS) entry which is preliminary data.</text>
</comment>
<dbReference type="Gene3D" id="3.20.20.300">
    <property type="entry name" value="Glycoside hydrolase, family 3, N-terminal domain"/>
    <property type="match status" value="1"/>
</dbReference>
<dbReference type="Gene3D" id="3.40.50.1700">
    <property type="entry name" value="Glycoside hydrolase family 3 C-terminal domain"/>
    <property type="match status" value="1"/>
</dbReference>
<dbReference type="AlphaFoldDB" id="A0A9X2VSD3"/>
<dbReference type="Gene3D" id="2.60.40.10">
    <property type="entry name" value="Immunoglobulins"/>
    <property type="match status" value="1"/>
</dbReference>
<dbReference type="Pfam" id="PF00933">
    <property type="entry name" value="Glyco_hydro_3"/>
    <property type="match status" value="1"/>
</dbReference>
<evidence type="ECO:0000313" key="4">
    <source>
        <dbReference type="EMBL" id="MCS7481998.1"/>
    </source>
</evidence>
<dbReference type="EMBL" id="JANYMP010000021">
    <property type="protein sequence ID" value="MCS7481998.1"/>
    <property type="molecule type" value="Genomic_DNA"/>
</dbReference>
<feature type="domain" description="Fibronectin type III-like" evidence="3">
    <location>
        <begin position="728"/>
        <end position="792"/>
    </location>
</feature>